<protein>
    <submittedName>
        <fullName evidence="7">LysR family transcriptional regulator</fullName>
    </submittedName>
</protein>
<dbReference type="FunFam" id="1.10.10.10:FF:000001">
    <property type="entry name" value="LysR family transcriptional regulator"/>
    <property type="match status" value="1"/>
</dbReference>
<dbReference type="Proteomes" id="UP000306393">
    <property type="component" value="Unassembled WGS sequence"/>
</dbReference>
<dbReference type="Pfam" id="PF00126">
    <property type="entry name" value="HTH_1"/>
    <property type="match status" value="1"/>
</dbReference>
<sequence>MNDILAFLAVAREQSFTKASLTLGVSPSALSHTVKKLEERLGVRLLARTTRHVAPTDAGERLMQSVGPLFEQINAEIERMGELREKPAGSLRLTCSDDAAEQLLRPVLPAFFRQYPDVNVEICIDYGFTNIVSERFDAGIRLGESISQDMIAVRLGPDWRLSVVGSPGYFKQHPIPTHPRDLTDHRCINLRHSVGGSIYAWEFEKAGQKMNVRVEGQLMSNSTLPVLNAALDGVGLAYVPDFMARPHIEDGRLTEVLADWSPYFQGFHLYYPNRRNISPAFAAFVAAVKYRGQVTPG</sequence>
<keyword evidence="3" id="KW-0238">DNA-binding</keyword>
<dbReference type="STRING" id="1219360.GCA_001571305_01033"/>
<organism evidence="7 8">
    <name type="scientific">Erwinia persicina</name>
    <dbReference type="NCBI Taxonomy" id="55211"/>
    <lineage>
        <taxon>Bacteria</taxon>
        <taxon>Pseudomonadati</taxon>
        <taxon>Pseudomonadota</taxon>
        <taxon>Gammaproteobacteria</taxon>
        <taxon>Enterobacterales</taxon>
        <taxon>Erwiniaceae</taxon>
        <taxon>Erwinia</taxon>
    </lineage>
</organism>
<keyword evidence="4" id="KW-0804">Transcription</keyword>
<dbReference type="InterPro" id="IPR005119">
    <property type="entry name" value="LysR_subst-bd"/>
</dbReference>
<dbReference type="GO" id="GO:0006351">
    <property type="term" value="P:DNA-templated transcription"/>
    <property type="evidence" value="ECO:0007669"/>
    <property type="project" value="TreeGrafter"/>
</dbReference>
<dbReference type="Pfam" id="PF03466">
    <property type="entry name" value="LysR_substrate"/>
    <property type="match status" value="1"/>
</dbReference>
<keyword evidence="2" id="KW-0805">Transcription regulation</keyword>
<dbReference type="InterPro" id="IPR058163">
    <property type="entry name" value="LysR-type_TF_proteobact-type"/>
</dbReference>
<dbReference type="PANTHER" id="PTHR30537:SF1">
    <property type="entry name" value="HTH-TYPE TRANSCRIPTIONAL REGULATOR PGRR"/>
    <property type="match status" value="1"/>
</dbReference>
<evidence type="ECO:0000256" key="4">
    <source>
        <dbReference type="ARBA" id="ARBA00023163"/>
    </source>
</evidence>
<evidence type="ECO:0000256" key="1">
    <source>
        <dbReference type="ARBA" id="ARBA00009437"/>
    </source>
</evidence>
<comment type="caution">
    <text evidence="7">The sequence shown here is derived from an EMBL/GenBank/DDBJ whole genome shotgun (WGS) entry which is preliminary data.</text>
</comment>
<dbReference type="SUPFAM" id="SSF46785">
    <property type="entry name" value="Winged helix' DNA-binding domain"/>
    <property type="match status" value="1"/>
</dbReference>
<evidence type="ECO:0000313" key="8">
    <source>
        <dbReference type="Proteomes" id="UP000306393"/>
    </source>
</evidence>
<dbReference type="SUPFAM" id="SSF53850">
    <property type="entry name" value="Periplasmic binding protein-like II"/>
    <property type="match status" value="1"/>
</dbReference>
<comment type="similarity">
    <text evidence="1">Belongs to the LysR transcriptional regulatory family.</text>
</comment>
<dbReference type="EMBL" id="QGAC01000001">
    <property type="protein sequence ID" value="TKJ94979.1"/>
    <property type="molecule type" value="Genomic_DNA"/>
</dbReference>
<evidence type="ECO:0000256" key="3">
    <source>
        <dbReference type="ARBA" id="ARBA00023125"/>
    </source>
</evidence>
<dbReference type="CDD" id="cd08474">
    <property type="entry name" value="PBP2_CrgA_like_5"/>
    <property type="match status" value="1"/>
</dbReference>
<dbReference type="InterPro" id="IPR036390">
    <property type="entry name" value="WH_DNA-bd_sf"/>
</dbReference>
<dbReference type="RefSeq" id="WP_062743508.1">
    <property type="nucleotide sequence ID" value="NZ_CP022725.1"/>
</dbReference>
<dbReference type="KEGG" id="epe:CI789_09175"/>
<dbReference type="Proteomes" id="UP000661012">
    <property type="component" value="Unassembled WGS sequence"/>
</dbReference>
<dbReference type="Gene3D" id="3.40.190.290">
    <property type="match status" value="1"/>
</dbReference>
<dbReference type="InterPro" id="IPR036388">
    <property type="entry name" value="WH-like_DNA-bd_sf"/>
</dbReference>
<keyword evidence="9" id="KW-1185">Reference proteome</keyword>
<dbReference type="GO" id="GO:0003700">
    <property type="term" value="F:DNA-binding transcription factor activity"/>
    <property type="evidence" value="ECO:0007669"/>
    <property type="project" value="InterPro"/>
</dbReference>
<dbReference type="InterPro" id="IPR000847">
    <property type="entry name" value="LysR_HTH_N"/>
</dbReference>
<dbReference type="PANTHER" id="PTHR30537">
    <property type="entry name" value="HTH-TYPE TRANSCRIPTIONAL REGULATOR"/>
    <property type="match status" value="1"/>
</dbReference>
<evidence type="ECO:0000259" key="5">
    <source>
        <dbReference type="PROSITE" id="PS50931"/>
    </source>
</evidence>
<dbReference type="GO" id="GO:0043565">
    <property type="term" value="F:sequence-specific DNA binding"/>
    <property type="evidence" value="ECO:0007669"/>
    <property type="project" value="TreeGrafter"/>
</dbReference>
<accession>A0A3S7S3S5</accession>
<feature type="domain" description="HTH lysR-type" evidence="5">
    <location>
        <begin position="1"/>
        <end position="56"/>
    </location>
</feature>
<dbReference type="PROSITE" id="PS50931">
    <property type="entry name" value="HTH_LYSR"/>
    <property type="match status" value="1"/>
</dbReference>
<evidence type="ECO:0000313" key="7">
    <source>
        <dbReference type="EMBL" id="TKJ94979.1"/>
    </source>
</evidence>
<dbReference type="AlphaFoldDB" id="A0A3S7S3S5"/>
<dbReference type="FunFam" id="3.40.190.290:FF:000012">
    <property type="entry name" value="Transcriptional regulator, LysR family"/>
    <property type="match status" value="1"/>
</dbReference>
<dbReference type="OrthoDB" id="9813056at2"/>
<evidence type="ECO:0000313" key="9">
    <source>
        <dbReference type="Proteomes" id="UP000661012"/>
    </source>
</evidence>
<proteinExistence type="inferred from homology"/>
<name>A0A3S7S3S5_9GAMM</name>
<dbReference type="Gene3D" id="1.10.10.10">
    <property type="entry name" value="Winged helix-like DNA-binding domain superfamily/Winged helix DNA-binding domain"/>
    <property type="match status" value="1"/>
</dbReference>
<gene>
    <name evidence="7" type="ORF">EpCFBP13511_01080</name>
    <name evidence="6" type="ORF">IFT93_02675</name>
</gene>
<evidence type="ECO:0000256" key="2">
    <source>
        <dbReference type="ARBA" id="ARBA00023015"/>
    </source>
</evidence>
<dbReference type="EMBL" id="JACYNN010000001">
    <property type="protein sequence ID" value="MBD8105326.1"/>
    <property type="molecule type" value="Genomic_DNA"/>
</dbReference>
<evidence type="ECO:0000313" key="6">
    <source>
        <dbReference type="EMBL" id="MBD8105326.1"/>
    </source>
</evidence>
<dbReference type="PRINTS" id="PR00039">
    <property type="entry name" value="HTHLYSR"/>
</dbReference>
<dbReference type="GeneID" id="67476992"/>
<reference evidence="6 9" key="2">
    <citation type="journal article" date="2020" name="FEMS Microbiol. Ecol.">
        <title>Temporal dynamics of bacterial communities during seed development and maturation.</title>
        <authorList>
            <person name="Chesneau G."/>
            <person name="Torres-Cortes G."/>
            <person name="Briand M."/>
            <person name="Darrasse A."/>
            <person name="Preveaux A."/>
            <person name="Marais C."/>
            <person name="Jacques M.A."/>
            <person name="Shade A."/>
            <person name="Barret M."/>
        </authorList>
    </citation>
    <scope>NUCLEOTIDE SEQUENCE [LARGE SCALE GENOMIC DNA]</scope>
    <source>
        <strain evidence="6 9">CFBP13732</strain>
    </source>
</reference>
<reference evidence="7 8" key="1">
    <citation type="journal article" date="2019" name="Sci. Rep.">
        <title>Differences in resource use lead to coexistence of seed-transmitted microbial populations.</title>
        <authorList>
            <person name="Torres-Cortes G."/>
            <person name="Garcia B.J."/>
            <person name="Compant S."/>
            <person name="Rezki S."/>
            <person name="Jones P."/>
            <person name="Preveaux A."/>
            <person name="Briand M."/>
            <person name="Roulet A."/>
            <person name="Bouchez O."/>
            <person name="Jacobson D."/>
            <person name="Barret M."/>
        </authorList>
    </citation>
    <scope>NUCLEOTIDE SEQUENCE [LARGE SCALE GENOMIC DNA]</scope>
    <source>
        <strain evidence="7 8">CFBP13511</strain>
    </source>
</reference>